<dbReference type="Proteomes" id="UP000000305">
    <property type="component" value="Unassembled WGS sequence"/>
</dbReference>
<evidence type="ECO:0000313" key="2">
    <source>
        <dbReference type="Proteomes" id="UP000000305"/>
    </source>
</evidence>
<dbReference type="InParanoid" id="E9G454"/>
<keyword evidence="2" id="KW-1185">Reference proteome</keyword>
<dbReference type="AlphaFoldDB" id="E9G454"/>
<protein>
    <submittedName>
        <fullName evidence="1">Uncharacterized protein</fullName>
    </submittedName>
</protein>
<name>E9G454_DAPPU</name>
<dbReference type="EMBL" id="GL732531">
    <property type="protein sequence ID" value="EFX86070.1"/>
    <property type="molecule type" value="Genomic_DNA"/>
</dbReference>
<sequence length="54" mass="5987">MAYLAYNFHLVDGEQSITWAETAFHLAKTSSVVSCTEVRLISRRNTTEVGDPVA</sequence>
<gene>
    <name evidence="1" type="ORF">DAPPUDRAFT_313397</name>
</gene>
<evidence type="ECO:0000313" key="1">
    <source>
        <dbReference type="EMBL" id="EFX86070.1"/>
    </source>
</evidence>
<dbReference type="HOGENOM" id="CLU_3052475_0_0_1"/>
<reference evidence="1 2" key="1">
    <citation type="journal article" date="2011" name="Science">
        <title>The ecoresponsive genome of Daphnia pulex.</title>
        <authorList>
            <person name="Colbourne J.K."/>
            <person name="Pfrender M.E."/>
            <person name="Gilbert D."/>
            <person name="Thomas W.K."/>
            <person name="Tucker A."/>
            <person name="Oakley T.H."/>
            <person name="Tokishita S."/>
            <person name="Aerts A."/>
            <person name="Arnold G.J."/>
            <person name="Basu M.K."/>
            <person name="Bauer D.J."/>
            <person name="Caceres C.E."/>
            <person name="Carmel L."/>
            <person name="Casola C."/>
            <person name="Choi J.H."/>
            <person name="Detter J.C."/>
            <person name="Dong Q."/>
            <person name="Dusheyko S."/>
            <person name="Eads B.D."/>
            <person name="Frohlich T."/>
            <person name="Geiler-Samerotte K.A."/>
            <person name="Gerlach D."/>
            <person name="Hatcher P."/>
            <person name="Jogdeo S."/>
            <person name="Krijgsveld J."/>
            <person name="Kriventseva E.V."/>
            <person name="Kultz D."/>
            <person name="Laforsch C."/>
            <person name="Lindquist E."/>
            <person name="Lopez J."/>
            <person name="Manak J.R."/>
            <person name="Muller J."/>
            <person name="Pangilinan J."/>
            <person name="Patwardhan R.P."/>
            <person name="Pitluck S."/>
            <person name="Pritham E.J."/>
            <person name="Rechtsteiner A."/>
            <person name="Rho M."/>
            <person name="Rogozin I.B."/>
            <person name="Sakarya O."/>
            <person name="Salamov A."/>
            <person name="Schaack S."/>
            <person name="Shapiro H."/>
            <person name="Shiga Y."/>
            <person name="Skalitzky C."/>
            <person name="Smith Z."/>
            <person name="Souvorov A."/>
            <person name="Sung W."/>
            <person name="Tang Z."/>
            <person name="Tsuchiya D."/>
            <person name="Tu H."/>
            <person name="Vos H."/>
            <person name="Wang M."/>
            <person name="Wolf Y.I."/>
            <person name="Yamagata H."/>
            <person name="Yamada T."/>
            <person name="Ye Y."/>
            <person name="Shaw J.R."/>
            <person name="Andrews J."/>
            <person name="Crease T.J."/>
            <person name="Tang H."/>
            <person name="Lucas S.M."/>
            <person name="Robertson H.M."/>
            <person name="Bork P."/>
            <person name="Koonin E.V."/>
            <person name="Zdobnov E.M."/>
            <person name="Grigoriev I.V."/>
            <person name="Lynch M."/>
            <person name="Boore J.L."/>
        </authorList>
    </citation>
    <scope>NUCLEOTIDE SEQUENCE [LARGE SCALE GENOMIC DNA]</scope>
</reference>
<accession>E9G454</accession>
<dbReference type="KEGG" id="dpx:DAPPUDRAFT_313397"/>
<proteinExistence type="predicted"/>
<organism evidence="1 2">
    <name type="scientific">Daphnia pulex</name>
    <name type="common">Water flea</name>
    <dbReference type="NCBI Taxonomy" id="6669"/>
    <lineage>
        <taxon>Eukaryota</taxon>
        <taxon>Metazoa</taxon>
        <taxon>Ecdysozoa</taxon>
        <taxon>Arthropoda</taxon>
        <taxon>Crustacea</taxon>
        <taxon>Branchiopoda</taxon>
        <taxon>Diplostraca</taxon>
        <taxon>Cladocera</taxon>
        <taxon>Anomopoda</taxon>
        <taxon>Daphniidae</taxon>
        <taxon>Daphnia</taxon>
    </lineage>
</organism>